<comment type="caution">
    <text evidence="1">The sequence shown here is derived from an EMBL/GenBank/DDBJ whole genome shotgun (WGS) entry which is preliminary data.</text>
</comment>
<evidence type="ECO:0000313" key="2">
    <source>
        <dbReference type="Proteomes" id="UP001499993"/>
    </source>
</evidence>
<keyword evidence="2" id="KW-1185">Reference proteome</keyword>
<gene>
    <name evidence="1" type="ORF">GCM10023224_04760</name>
</gene>
<dbReference type="Proteomes" id="UP001499993">
    <property type="component" value="Unassembled WGS sequence"/>
</dbReference>
<proteinExistence type="predicted"/>
<name>A0ABP9G504_9ACTN</name>
<sequence length="83" mass="9792">MPGSRRQPQAMTTQEMDDIEAFINARIREEPDREQALSALLQETIRPFLHGDEVVHRNARVALRLLAWQWRGHPDYDAEWTPR</sequence>
<accession>A0ABP9G504</accession>
<evidence type="ECO:0000313" key="1">
    <source>
        <dbReference type="EMBL" id="GAA4928567.1"/>
    </source>
</evidence>
<reference evidence="2" key="1">
    <citation type="journal article" date="2019" name="Int. J. Syst. Evol. Microbiol.">
        <title>The Global Catalogue of Microorganisms (GCM) 10K type strain sequencing project: providing services to taxonomists for standard genome sequencing and annotation.</title>
        <authorList>
            <consortium name="The Broad Institute Genomics Platform"/>
            <consortium name="The Broad Institute Genome Sequencing Center for Infectious Disease"/>
            <person name="Wu L."/>
            <person name="Ma J."/>
        </authorList>
    </citation>
    <scope>NUCLEOTIDE SEQUENCE [LARGE SCALE GENOMIC DNA]</scope>
    <source>
        <strain evidence="2">JCM 18123</strain>
    </source>
</reference>
<protein>
    <submittedName>
        <fullName evidence="1">Uncharacterized protein</fullName>
    </submittedName>
</protein>
<organism evidence="1 2">
    <name type="scientific">Streptomonospora halophila</name>
    <dbReference type="NCBI Taxonomy" id="427369"/>
    <lineage>
        <taxon>Bacteria</taxon>
        <taxon>Bacillati</taxon>
        <taxon>Actinomycetota</taxon>
        <taxon>Actinomycetes</taxon>
        <taxon>Streptosporangiales</taxon>
        <taxon>Nocardiopsidaceae</taxon>
        <taxon>Streptomonospora</taxon>
    </lineage>
</organism>
<dbReference type="EMBL" id="BAABIK010000002">
    <property type="protein sequence ID" value="GAA4928567.1"/>
    <property type="molecule type" value="Genomic_DNA"/>
</dbReference>